<dbReference type="Proteomes" id="UP000078486">
    <property type="component" value="Unassembled WGS sequence"/>
</dbReference>
<feature type="chain" id="PRO_5008088636" description="LamG-like jellyroll fold domain-containing protein" evidence="3">
    <location>
        <begin position="29"/>
        <end position="253"/>
    </location>
</feature>
<organism evidence="5 6">
    <name type="scientific">Termitidicoccus mucosus</name>
    <dbReference type="NCBI Taxonomy" id="1184151"/>
    <lineage>
        <taxon>Bacteria</taxon>
        <taxon>Pseudomonadati</taxon>
        <taxon>Verrucomicrobiota</taxon>
        <taxon>Opitutia</taxon>
        <taxon>Opitutales</taxon>
        <taxon>Opitutaceae</taxon>
        <taxon>Termitidicoccus</taxon>
    </lineage>
</organism>
<feature type="signal peptide" evidence="3">
    <location>
        <begin position="1"/>
        <end position="28"/>
    </location>
</feature>
<evidence type="ECO:0000256" key="2">
    <source>
        <dbReference type="ARBA" id="ARBA00023157"/>
    </source>
</evidence>
<feature type="domain" description="LamG-like jellyroll fold" evidence="4">
    <location>
        <begin position="91"/>
        <end position="229"/>
    </location>
</feature>
<evidence type="ECO:0000313" key="6">
    <source>
        <dbReference type="Proteomes" id="UP000078486"/>
    </source>
</evidence>
<evidence type="ECO:0000256" key="1">
    <source>
        <dbReference type="ARBA" id="ARBA00022729"/>
    </source>
</evidence>
<name>A0A178IDH4_9BACT</name>
<proteinExistence type="predicted"/>
<reference evidence="5 6" key="1">
    <citation type="submission" date="2016-01" db="EMBL/GenBank/DDBJ databases">
        <title>High potential of lignocellulose degradation of a new Verrucomicrobia species.</title>
        <authorList>
            <person name="Wang Y."/>
            <person name="Shi Y."/>
            <person name="Qiu Z."/>
            <person name="Liu S."/>
            <person name="Yang H."/>
        </authorList>
    </citation>
    <scope>NUCLEOTIDE SEQUENCE [LARGE SCALE GENOMIC DNA]</scope>
    <source>
        <strain evidence="5 6">TSB47</strain>
    </source>
</reference>
<dbReference type="SUPFAM" id="SSF49899">
    <property type="entry name" value="Concanavalin A-like lectins/glucanases"/>
    <property type="match status" value="1"/>
</dbReference>
<keyword evidence="6" id="KW-1185">Reference proteome</keyword>
<dbReference type="InterPro" id="IPR013320">
    <property type="entry name" value="ConA-like_dom_sf"/>
</dbReference>
<dbReference type="Gene3D" id="2.60.120.200">
    <property type="match status" value="1"/>
</dbReference>
<sequence length="253" mass="27650">MNRPLSHPAKIAAAALIVFFFLIHTAHAGGDPRHDAAPMMWKIDSLESIGGLPVEVTGSPSAVETPSGRAVRFDGTGDGLMLPAAPIAGWEKFTVEIIFKPDGDGPREQRFLHMEKDGGGPRMLVELRMDAEGAWCLDSYLMKDQKNRLALIDTAKRHPGGRWHHTATVYDGSTLRHYVDGELQGAGKVDFGTLPVPGRTSIGVRQNKISWFKGLIREIRFHPTVRTPAEIAADAKSVGSYGTEKTKEGKECR</sequence>
<evidence type="ECO:0000256" key="3">
    <source>
        <dbReference type="SAM" id="SignalP"/>
    </source>
</evidence>
<evidence type="ECO:0000313" key="5">
    <source>
        <dbReference type="EMBL" id="OAM87205.1"/>
    </source>
</evidence>
<protein>
    <recommendedName>
        <fullName evidence="4">LamG-like jellyroll fold domain-containing protein</fullName>
    </recommendedName>
</protein>
<keyword evidence="1 3" id="KW-0732">Signal</keyword>
<dbReference type="InterPro" id="IPR006558">
    <property type="entry name" value="LamG-like"/>
</dbReference>
<gene>
    <name evidence="5" type="ORF">AW736_24890</name>
</gene>
<dbReference type="STRING" id="1184151.AW736_24890"/>
<dbReference type="SMART" id="SM00560">
    <property type="entry name" value="LamGL"/>
    <property type="match status" value="1"/>
</dbReference>
<dbReference type="AlphaFoldDB" id="A0A178IDH4"/>
<dbReference type="EMBL" id="LRRQ01000179">
    <property type="protein sequence ID" value="OAM87205.1"/>
    <property type="molecule type" value="Genomic_DNA"/>
</dbReference>
<keyword evidence="2" id="KW-1015">Disulfide bond</keyword>
<dbReference type="Pfam" id="PF13385">
    <property type="entry name" value="Laminin_G_3"/>
    <property type="match status" value="1"/>
</dbReference>
<evidence type="ECO:0000259" key="4">
    <source>
        <dbReference type="SMART" id="SM00560"/>
    </source>
</evidence>
<comment type="caution">
    <text evidence="5">The sequence shown here is derived from an EMBL/GenBank/DDBJ whole genome shotgun (WGS) entry which is preliminary data.</text>
</comment>
<accession>A0A178IDH4</accession>